<dbReference type="PANTHER" id="PTHR43244:SF1">
    <property type="entry name" value="5,10-METHYLENETETRAHYDROMETHANOPTERIN REDUCTASE"/>
    <property type="match status" value="1"/>
</dbReference>
<feature type="domain" description="Luciferase-like" evidence="2">
    <location>
        <begin position="46"/>
        <end position="320"/>
    </location>
</feature>
<evidence type="ECO:0000313" key="4">
    <source>
        <dbReference type="Proteomes" id="UP001501319"/>
    </source>
</evidence>
<dbReference type="InterPro" id="IPR036661">
    <property type="entry name" value="Luciferase-like_sf"/>
</dbReference>
<evidence type="ECO:0000256" key="1">
    <source>
        <dbReference type="ARBA" id="ARBA00023002"/>
    </source>
</evidence>
<comment type="caution">
    <text evidence="3">The sequence shown here is derived from an EMBL/GenBank/DDBJ whole genome shotgun (WGS) entry which is preliminary data.</text>
</comment>
<accession>A0ABN2FPN8</accession>
<dbReference type="CDD" id="cd01097">
    <property type="entry name" value="Tetrahydromethanopterin_reductase"/>
    <property type="match status" value="1"/>
</dbReference>
<dbReference type="PANTHER" id="PTHR43244">
    <property type="match status" value="1"/>
</dbReference>
<reference evidence="3 4" key="1">
    <citation type="journal article" date="2019" name="Int. J. Syst. Evol. Microbiol.">
        <title>The Global Catalogue of Microorganisms (GCM) 10K type strain sequencing project: providing services to taxonomists for standard genome sequencing and annotation.</title>
        <authorList>
            <consortium name="The Broad Institute Genomics Platform"/>
            <consortium name="The Broad Institute Genome Sequencing Center for Infectious Disease"/>
            <person name="Wu L."/>
            <person name="Ma J."/>
        </authorList>
    </citation>
    <scope>NUCLEOTIDE SEQUENCE [LARGE SCALE GENOMIC DNA]</scope>
    <source>
        <strain evidence="3 4">JCM 14306</strain>
    </source>
</reference>
<sequence>MSGNLPVRRFRTPVRQTVGGDLYGLDMTRTSAALGMCFPRTYPAALVKDVARRLEGGGADELWVIEDCFFTAGPSLVSAALSVTERLTVGLGIVPAVVRTAAVTAMEFATLDALAPGRFLPGIGHGVQEWMDQMGVRPKSPLTALEEVTVAVNRLLAGENVTMDGKYVSLRDVKLDAPPAEAPPILLGVRGPKSMALAGRVAGGVVLAEPATPSYVRAAFEQAGSPEGFVMAVFSAFCVRSDRKAAYEWTAPWLAGQLEQKNPALLTVPFYDDLISRYDESGLPGLISMPQEWWAEIGPIGTIDDAAAHLDALEAAGVHHIGLFPDPEVEHGLPQLDQVLELANR</sequence>
<dbReference type="Pfam" id="PF00296">
    <property type="entry name" value="Bac_luciferase"/>
    <property type="match status" value="1"/>
</dbReference>
<proteinExistence type="predicted"/>
<gene>
    <name evidence="3" type="ORF">GCM10009744_54770</name>
</gene>
<protein>
    <recommendedName>
        <fullName evidence="2">Luciferase-like domain-containing protein</fullName>
    </recommendedName>
</protein>
<dbReference type="Gene3D" id="3.20.20.30">
    <property type="entry name" value="Luciferase-like domain"/>
    <property type="match status" value="1"/>
</dbReference>
<keyword evidence="1" id="KW-0560">Oxidoreductase</keyword>
<keyword evidence="4" id="KW-1185">Reference proteome</keyword>
<organism evidence="3 4">
    <name type="scientific">Kribbella alba</name>
    <dbReference type="NCBI Taxonomy" id="190197"/>
    <lineage>
        <taxon>Bacteria</taxon>
        <taxon>Bacillati</taxon>
        <taxon>Actinomycetota</taxon>
        <taxon>Actinomycetes</taxon>
        <taxon>Propionibacteriales</taxon>
        <taxon>Kribbellaceae</taxon>
        <taxon>Kribbella</taxon>
    </lineage>
</organism>
<dbReference type="SUPFAM" id="SSF51679">
    <property type="entry name" value="Bacterial luciferase-like"/>
    <property type="match status" value="1"/>
</dbReference>
<evidence type="ECO:0000259" key="2">
    <source>
        <dbReference type="Pfam" id="PF00296"/>
    </source>
</evidence>
<name>A0ABN2FPN8_9ACTN</name>
<evidence type="ECO:0000313" key="3">
    <source>
        <dbReference type="EMBL" id="GAA1655352.1"/>
    </source>
</evidence>
<dbReference type="InterPro" id="IPR011251">
    <property type="entry name" value="Luciferase-like_dom"/>
</dbReference>
<dbReference type="Proteomes" id="UP001501319">
    <property type="component" value="Unassembled WGS sequence"/>
</dbReference>
<dbReference type="InterPro" id="IPR050564">
    <property type="entry name" value="F420-G6PD/mer"/>
</dbReference>
<dbReference type="EMBL" id="BAAANE010000010">
    <property type="protein sequence ID" value="GAA1655352.1"/>
    <property type="molecule type" value="Genomic_DNA"/>
</dbReference>